<evidence type="ECO:0000259" key="10">
    <source>
        <dbReference type="PROSITE" id="PS50263"/>
    </source>
</evidence>
<keyword evidence="4 9" id="KW-0808">Transferase</keyword>
<comment type="caution">
    <text evidence="11">The sequence shown here is derived from an EMBL/GenBank/DDBJ whole genome shotgun (WGS) entry which is preliminary data.</text>
</comment>
<evidence type="ECO:0000256" key="6">
    <source>
        <dbReference type="ARBA" id="ARBA00022989"/>
    </source>
</evidence>
<protein>
    <recommendedName>
        <fullName evidence="9">Apolipoprotein N-acyltransferase</fullName>
        <shortName evidence="9">ALP N-acyltransferase</shortName>
        <ecNumber evidence="9">2.3.1.269</ecNumber>
    </recommendedName>
</protein>
<dbReference type="PROSITE" id="PS50263">
    <property type="entry name" value="CN_HYDROLASE"/>
    <property type="match status" value="1"/>
</dbReference>
<feature type="transmembrane region" description="Helical" evidence="9">
    <location>
        <begin position="61"/>
        <end position="82"/>
    </location>
</feature>
<gene>
    <name evidence="9 11" type="primary">lnt</name>
    <name evidence="11" type="ORF">CLN94_02730</name>
</gene>
<comment type="pathway">
    <text evidence="9">Protein modification; lipoprotein biosynthesis (N-acyl transfer).</text>
</comment>
<evidence type="ECO:0000256" key="2">
    <source>
        <dbReference type="ARBA" id="ARBA00010065"/>
    </source>
</evidence>
<sequence>MPRALRLFRAPLRPGWLWLLAAMALGAGVALGQAPFGLWPVAALALAGVIGLAARPGCAGSAAWIGFAAGFGYALAAMHWIVEPFFVEAEIYGWMAPFALVLMAAGMGLFWALATGAGAALAGPGAPRPWGVALGFAASDALRSYVFTGFPWVLLGHVWLDSPVAQVGALIGPIGLSLLTTFLAAGLVAGLRALAARRWAGLLVPLVLIAGTSGLGLWGQAQLAVPVPVRETPVRLRLIQPNAAQHLKWQADYAREFFLRHLDLTGQLPLGGARRPDLILWPETAVPFLLEDAGVGLEMIAEAAGGRSVVLGIQRGEGRRFYNSLAVIAPDAQVTAVYDKTHLVPFGEYIPFGDLAARLGISAFAAQEGNGYTAGAGETLLDLGPLGRVVPLICYEAVFPQDIRAVAGRADWLLQITNDAWFGQGSGPRQHLAQARMRAIEQGLPLARAANTGISALIDARGRIVEQIALGEIGWVDADLPGSLPATVYARRGDWPVFALIVALGLVVSTLRRKYRVDRQGKPS</sequence>
<comment type="catalytic activity">
    <reaction evidence="9">
        <text>N-terminal S-1,2-diacyl-sn-glyceryl-L-cysteinyl-[lipoprotein] + a glycerophospholipid = N-acyl-S-1,2-diacyl-sn-glyceryl-L-cysteinyl-[lipoprotein] + a 2-acyl-sn-glycero-3-phospholipid + H(+)</text>
        <dbReference type="Rhea" id="RHEA:48228"/>
        <dbReference type="Rhea" id="RHEA-COMP:14681"/>
        <dbReference type="Rhea" id="RHEA-COMP:14684"/>
        <dbReference type="ChEBI" id="CHEBI:15378"/>
        <dbReference type="ChEBI" id="CHEBI:136912"/>
        <dbReference type="ChEBI" id="CHEBI:140656"/>
        <dbReference type="ChEBI" id="CHEBI:140657"/>
        <dbReference type="ChEBI" id="CHEBI:140660"/>
        <dbReference type="EC" id="2.3.1.269"/>
    </reaction>
</comment>
<feature type="transmembrane region" description="Helical" evidence="9">
    <location>
        <begin position="200"/>
        <end position="219"/>
    </location>
</feature>
<dbReference type="InterPro" id="IPR003010">
    <property type="entry name" value="C-N_Hydrolase"/>
</dbReference>
<dbReference type="GO" id="GO:0016410">
    <property type="term" value="F:N-acyltransferase activity"/>
    <property type="evidence" value="ECO:0007669"/>
    <property type="project" value="UniProtKB-UniRule"/>
</dbReference>
<dbReference type="HAMAP" id="MF_01148">
    <property type="entry name" value="Lnt"/>
    <property type="match status" value="1"/>
</dbReference>
<dbReference type="Proteomes" id="UP000243507">
    <property type="component" value="Unassembled WGS sequence"/>
</dbReference>
<reference evidence="11 12" key="1">
    <citation type="submission" date="2017-09" db="EMBL/GenBank/DDBJ databases">
        <title>A multilocus sequence analysis scheme for characterization of bacteria in the genus Thioclava.</title>
        <authorList>
            <person name="Liu Y."/>
            <person name="Shao Z."/>
        </authorList>
    </citation>
    <scope>NUCLEOTIDE SEQUENCE [LARGE SCALE GENOMIC DNA]</scope>
    <source>
        <strain evidence="11 12">CAU 1312</strain>
    </source>
</reference>
<dbReference type="UniPathway" id="UPA00666"/>
<proteinExistence type="inferred from homology"/>
<dbReference type="NCBIfam" id="TIGR00546">
    <property type="entry name" value="lnt"/>
    <property type="match status" value="1"/>
</dbReference>
<evidence type="ECO:0000256" key="7">
    <source>
        <dbReference type="ARBA" id="ARBA00023136"/>
    </source>
</evidence>
<evidence type="ECO:0000256" key="8">
    <source>
        <dbReference type="ARBA" id="ARBA00023315"/>
    </source>
</evidence>
<comment type="function">
    <text evidence="9">Catalyzes the phospholipid dependent N-acylation of the N-terminal cysteine of apolipoprotein, the last step in lipoprotein maturation.</text>
</comment>
<dbReference type="PANTHER" id="PTHR38686">
    <property type="entry name" value="APOLIPOPROTEIN N-ACYLTRANSFERASE"/>
    <property type="match status" value="1"/>
</dbReference>
<dbReference type="Gene3D" id="3.60.110.10">
    <property type="entry name" value="Carbon-nitrogen hydrolase"/>
    <property type="match status" value="1"/>
</dbReference>
<comment type="similarity">
    <text evidence="2 9">Belongs to the CN hydrolase family. Apolipoprotein N-acyltransferase subfamily.</text>
</comment>
<evidence type="ECO:0000256" key="9">
    <source>
        <dbReference type="HAMAP-Rule" id="MF_01148"/>
    </source>
</evidence>
<feature type="transmembrane region" description="Helical" evidence="9">
    <location>
        <begin position="166"/>
        <end position="188"/>
    </location>
</feature>
<dbReference type="InterPro" id="IPR045378">
    <property type="entry name" value="LNT_N"/>
</dbReference>
<dbReference type="PANTHER" id="PTHR38686:SF1">
    <property type="entry name" value="APOLIPOPROTEIN N-ACYLTRANSFERASE"/>
    <property type="match status" value="1"/>
</dbReference>
<evidence type="ECO:0000313" key="12">
    <source>
        <dbReference type="Proteomes" id="UP000243507"/>
    </source>
</evidence>
<dbReference type="OrthoDB" id="9804277at2"/>
<dbReference type="Pfam" id="PF20154">
    <property type="entry name" value="LNT_N"/>
    <property type="match status" value="1"/>
</dbReference>
<name>A0A2A4CS65_9RHOB</name>
<dbReference type="EMBL" id="NTJD01000002">
    <property type="protein sequence ID" value="PCD77445.1"/>
    <property type="molecule type" value="Genomic_DNA"/>
</dbReference>
<keyword evidence="5 9" id="KW-0812">Transmembrane</keyword>
<keyword evidence="12" id="KW-1185">Reference proteome</keyword>
<dbReference type="Pfam" id="PF00795">
    <property type="entry name" value="CN_hydrolase"/>
    <property type="match status" value="1"/>
</dbReference>
<evidence type="ECO:0000256" key="1">
    <source>
        <dbReference type="ARBA" id="ARBA00004651"/>
    </source>
</evidence>
<dbReference type="SUPFAM" id="SSF56317">
    <property type="entry name" value="Carbon-nitrogen hydrolase"/>
    <property type="match status" value="1"/>
</dbReference>
<evidence type="ECO:0000256" key="5">
    <source>
        <dbReference type="ARBA" id="ARBA00022692"/>
    </source>
</evidence>
<accession>A0A2A4CS65</accession>
<dbReference type="GO" id="GO:0005886">
    <property type="term" value="C:plasma membrane"/>
    <property type="evidence" value="ECO:0007669"/>
    <property type="project" value="UniProtKB-SubCell"/>
</dbReference>
<dbReference type="GO" id="GO:0042158">
    <property type="term" value="P:lipoprotein biosynthetic process"/>
    <property type="evidence" value="ECO:0007669"/>
    <property type="project" value="UniProtKB-UniRule"/>
</dbReference>
<evidence type="ECO:0000256" key="3">
    <source>
        <dbReference type="ARBA" id="ARBA00022475"/>
    </source>
</evidence>
<keyword evidence="7 9" id="KW-0472">Membrane</keyword>
<feature type="domain" description="CN hydrolase" evidence="10">
    <location>
        <begin position="239"/>
        <end position="482"/>
    </location>
</feature>
<feature type="transmembrane region" description="Helical" evidence="9">
    <location>
        <begin position="142"/>
        <end position="160"/>
    </location>
</feature>
<evidence type="ECO:0000313" key="11">
    <source>
        <dbReference type="EMBL" id="PCD77445.1"/>
    </source>
</evidence>
<keyword evidence="6 9" id="KW-1133">Transmembrane helix</keyword>
<dbReference type="AlphaFoldDB" id="A0A2A4CS65"/>
<dbReference type="RefSeq" id="WP_096430900.1">
    <property type="nucleotide sequence ID" value="NZ_NTJD01000002.1"/>
</dbReference>
<dbReference type="EC" id="2.3.1.269" evidence="9"/>
<evidence type="ECO:0000256" key="4">
    <source>
        <dbReference type="ARBA" id="ARBA00022679"/>
    </source>
</evidence>
<keyword evidence="8 9" id="KW-0012">Acyltransferase</keyword>
<feature type="transmembrane region" description="Helical" evidence="9">
    <location>
        <begin position="94"/>
        <end position="121"/>
    </location>
</feature>
<comment type="subcellular location">
    <subcellularLocation>
        <location evidence="1 9">Cell membrane</location>
        <topology evidence="1 9">Multi-pass membrane protein</topology>
    </subcellularLocation>
</comment>
<dbReference type="InterPro" id="IPR004563">
    <property type="entry name" value="Apolipo_AcylTrfase"/>
</dbReference>
<dbReference type="InterPro" id="IPR036526">
    <property type="entry name" value="C-N_Hydrolase_sf"/>
</dbReference>
<organism evidence="11 12">
    <name type="scientific">Pseudothioclava arenosa</name>
    <dbReference type="NCBI Taxonomy" id="1795308"/>
    <lineage>
        <taxon>Bacteria</taxon>
        <taxon>Pseudomonadati</taxon>
        <taxon>Pseudomonadota</taxon>
        <taxon>Alphaproteobacteria</taxon>
        <taxon>Rhodobacterales</taxon>
        <taxon>Paracoccaceae</taxon>
        <taxon>Pseudothioclava</taxon>
    </lineage>
</organism>
<feature type="transmembrane region" description="Helical" evidence="9">
    <location>
        <begin position="495"/>
        <end position="512"/>
    </location>
</feature>
<feature type="transmembrane region" description="Helical" evidence="9">
    <location>
        <begin position="36"/>
        <end position="54"/>
    </location>
</feature>
<keyword evidence="3 9" id="KW-1003">Cell membrane</keyword>
<keyword evidence="11" id="KW-0449">Lipoprotein</keyword>
<dbReference type="CDD" id="cd07571">
    <property type="entry name" value="ALP_N-acyl_transferase"/>
    <property type="match status" value="1"/>
</dbReference>